<dbReference type="EMBL" id="MU006595">
    <property type="protein sequence ID" value="KAF2743621.1"/>
    <property type="molecule type" value="Genomic_DNA"/>
</dbReference>
<proteinExistence type="predicted"/>
<keyword evidence="2" id="KW-1185">Reference proteome</keyword>
<evidence type="ECO:0000313" key="2">
    <source>
        <dbReference type="Proteomes" id="UP000799440"/>
    </source>
</evidence>
<name>A0A6A6V2V3_9PLEO</name>
<organism evidence="1 2">
    <name type="scientific">Sporormia fimetaria CBS 119925</name>
    <dbReference type="NCBI Taxonomy" id="1340428"/>
    <lineage>
        <taxon>Eukaryota</taxon>
        <taxon>Fungi</taxon>
        <taxon>Dikarya</taxon>
        <taxon>Ascomycota</taxon>
        <taxon>Pezizomycotina</taxon>
        <taxon>Dothideomycetes</taxon>
        <taxon>Pleosporomycetidae</taxon>
        <taxon>Pleosporales</taxon>
        <taxon>Sporormiaceae</taxon>
        <taxon>Sporormia</taxon>
    </lineage>
</organism>
<accession>A0A6A6V2V3</accession>
<evidence type="ECO:0000313" key="1">
    <source>
        <dbReference type="EMBL" id="KAF2743621.1"/>
    </source>
</evidence>
<dbReference type="AlphaFoldDB" id="A0A6A6V2V3"/>
<reference evidence="1" key="1">
    <citation type="journal article" date="2020" name="Stud. Mycol.">
        <title>101 Dothideomycetes genomes: a test case for predicting lifestyles and emergence of pathogens.</title>
        <authorList>
            <person name="Haridas S."/>
            <person name="Albert R."/>
            <person name="Binder M."/>
            <person name="Bloem J."/>
            <person name="Labutti K."/>
            <person name="Salamov A."/>
            <person name="Andreopoulos B."/>
            <person name="Baker S."/>
            <person name="Barry K."/>
            <person name="Bills G."/>
            <person name="Bluhm B."/>
            <person name="Cannon C."/>
            <person name="Castanera R."/>
            <person name="Culley D."/>
            <person name="Daum C."/>
            <person name="Ezra D."/>
            <person name="Gonzalez J."/>
            <person name="Henrissat B."/>
            <person name="Kuo A."/>
            <person name="Liang C."/>
            <person name="Lipzen A."/>
            <person name="Lutzoni F."/>
            <person name="Magnuson J."/>
            <person name="Mondo S."/>
            <person name="Nolan M."/>
            <person name="Ohm R."/>
            <person name="Pangilinan J."/>
            <person name="Park H.-J."/>
            <person name="Ramirez L."/>
            <person name="Alfaro M."/>
            <person name="Sun H."/>
            <person name="Tritt A."/>
            <person name="Yoshinaga Y."/>
            <person name="Zwiers L.-H."/>
            <person name="Turgeon B."/>
            <person name="Goodwin S."/>
            <person name="Spatafora J."/>
            <person name="Crous P."/>
            <person name="Grigoriev I."/>
        </authorList>
    </citation>
    <scope>NUCLEOTIDE SEQUENCE</scope>
    <source>
        <strain evidence="1">CBS 119925</strain>
    </source>
</reference>
<dbReference type="Proteomes" id="UP000799440">
    <property type="component" value="Unassembled WGS sequence"/>
</dbReference>
<gene>
    <name evidence="1" type="ORF">M011DRAFT_480567</name>
</gene>
<sequence>MRNLQRLKISVPILWSSRDGDSFSAVFRSLPLSIRYLTLHNTPQLQLMYFMSNGFQTDILRFVHNRPAIDLKHIFIDCNADLFSSSHLNSWHESQPMMRDHLQQVSDYLKQAYGVLFEVTSEWFIAISSDPNRIRKTGRFFACMRSVHVEYPMTVRDEEWLVDYDEELDILASLFERNQVQTEFQAYWTDEDTMDIPTFPEEEED</sequence>
<protein>
    <submittedName>
        <fullName evidence="1">Uncharacterized protein</fullName>
    </submittedName>
</protein>